<evidence type="ECO:0000256" key="1">
    <source>
        <dbReference type="ARBA" id="ARBA00023054"/>
    </source>
</evidence>
<evidence type="ECO:0000259" key="4">
    <source>
        <dbReference type="SMART" id="SM00806"/>
    </source>
</evidence>
<dbReference type="AlphaFoldDB" id="A0A3N4I6X5"/>
<feature type="coiled-coil region" evidence="2">
    <location>
        <begin position="414"/>
        <end position="459"/>
    </location>
</feature>
<dbReference type="GO" id="GO:0051286">
    <property type="term" value="C:cell tip"/>
    <property type="evidence" value="ECO:0007669"/>
    <property type="project" value="TreeGrafter"/>
</dbReference>
<gene>
    <name evidence="5" type="ORF">BJ508DRAFT_306216</name>
</gene>
<evidence type="ECO:0000313" key="6">
    <source>
        <dbReference type="Proteomes" id="UP000275078"/>
    </source>
</evidence>
<keyword evidence="1 2" id="KW-0175">Coiled coil</keyword>
<dbReference type="STRING" id="1160509.A0A3N4I6X5"/>
<dbReference type="InterPro" id="IPR051825">
    <property type="entry name" value="SRCIN1"/>
</dbReference>
<feature type="domain" description="Actin interacting protein 3 C-terminal" evidence="4">
    <location>
        <begin position="274"/>
        <end position="644"/>
    </location>
</feature>
<dbReference type="Pfam" id="PF23153">
    <property type="entry name" value="Aip3p_Bud6_N"/>
    <property type="match status" value="1"/>
</dbReference>
<name>A0A3N4I6X5_ASCIM</name>
<feature type="compositionally biased region" description="Low complexity" evidence="3">
    <location>
        <begin position="218"/>
        <end position="229"/>
    </location>
</feature>
<protein>
    <submittedName>
        <fullName evidence="5">AIP3-domain-containing protein</fullName>
    </submittedName>
</protein>
<evidence type="ECO:0000256" key="2">
    <source>
        <dbReference type="SAM" id="Coils"/>
    </source>
</evidence>
<reference evidence="5 6" key="1">
    <citation type="journal article" date="2018" name="Nat. Ecol. Evol.">
        <title>Pezizomycetes genomes reveal the molecular basis of ectomycorrhizal truffle lifestyle.</title>
        <authorList>
            <person name="Murat C."/>
            <person name="Payen T."/>
            <person name="Noel B."/>
            <person name="Kuo A."/>
            <person name="Morin E."/>
            <person name="Chen J."/>
            <person name="Kohler A."/>
            <person name="Krizsan K."/>
            <person name="Balestrini R."/>
            <person name="Da Silva C."/>
            <person name="Montanini B."/>
            <person name="Hainaut M."/>
            <person name="Levati E."/>
            <person name="Barry K.W."/>
            <person name="Belfiori B."/>
            <person name="Cichocki N."/>
            <person name="Clum A."/>
            <person name="Dockter R.B."/>
            <person name="Fauchery L."/>
            <person name="Guy J."/>
            <person name="Iotti M."/>
            <person name="Le Tacon F."/>
            <person name="Lindquist E.A."/>
            <person name="Lipzen A."/>
            <person name="Malagnac F."/>
            <person name="Mello A."/>
            <person name="Molinier V."/>
            <person name="Miyauchi S."/>
            <person name="Poulain J."/>
            <person name="Riccioni C."/>
            <person name="Rubini A."/>
            <person name="Sitrit Y."/>
            <person name="Splivallo R."/>
            <person name="Traeger S."/>
            <person name="Wang M."/>
            <person name="Zifcakova L."/>
            <person name="Wipf D."/>
            <person name="Zambonelli A."/>
            <person name="Paolocci F."/>
            <person name="Nowrousian M."/>
            <person name="Ottonello S."/>
            <person name="Baldrian P."/>
            <person name="Spatafora J.W."/>
            <person name="Henrissat B."/>
            <person name="Nagy L.G."/>
            <person name="Aury J.M."/>
            <person name="Wincker P."/>
            <person name="Grigoriev I.V."/>
            <person name="Bonfante P."/>
            <person name="Martin F.M."/>
        </authorList>
    </citation>
    <scope>NUCLEOTIDE SEQUENCE [LARGE SCALE GENOMIC DNA]</scope>
    <source>
        <strain evidence="5 6">RN42</strain>
    </source>
</reference>
<dbReference type="GO" id="GO:0005737">
    <property type="term" value="C:cytoplasm"/>
    <property type="evidence" value="ECO:0007669"/>
    <property type="project" value="TreeGrafter"/>
</dbReference>
<accession>A0A3N4I6X5</accession>
<dbReference type="GO" id="GO:0030010">
    <property type="term" value="P:establishment of cell polarity"/>
    <property type="evidence" value="ECO:0007669"/>
    <property type="project" value="TreeGrafter"/>
</dbReference>
<dbReference type="SMART" id="SM00806">
    <property type="entry name" value="AIP3"/>
    <property type="match status" value="1"/>
</dbReference>
<dbReference type="OrthoDB" id="783096at2759"/>
<dbReference type="Pfam" id="PF03915">
    <property type="entry name" value="AIP3"/>
    <property type="match status" value="1"/>
</dbReference>
<dbReference type="GO" id="GO:0005519">
    <property type="term" value="F:cytoskeletal regulatory protein binding"/>
    <property type="evidence" value="ECO:0007669"/>
    <property type="project" value="InterPro"/>
</dbReference>
<sequence>MFISHFQGQISSIERSVTHLLVATKQLLETLTSWSRGMATENEVSDVYVRLGSEFNNACRSFMAIGIDTSDLGNVPDELRSILESTLSQQANPTSLEIFLPKIREIIINLLHGLKRKQSKLRVKREPLESRSRGSKRPGPSTSSDCNTADGGMISDAVISDEICNTLAQPSSGLPRSDVFVALQADHALERRASRRYSAFYGKDINKRSDSLMPRHNSGPSSSKRSVVSETGRAPSVAGNGDMPTIAQATPVTMPIGKDQQRGSHPNPSVLTLFLHMDGISKKVRVDASQVSSILSLVSLFSATFGIDFVDSNSRIWILDKHWGQRYVLEDLTDITDGSVLYNSDENSVSCQQESSALSQKLDGIYKTLQAISNRFDLERDTFLRINESCLSLINCSTGGRSYNTVGSPSGISLESYRRNLADMRVELANLKSSMKLPLQNIHDQLTDLRKKATLLKERTQSRIETGRSLINTGKARLLLESDRLVYKVDSIQDSIEELRKAILDNGKLPPSSTFQDISTELEQSRKEINQMADYIASEKPKWKHVWEFELERVCEDQQFCSMQEELAADLKDDLVKALRTFDLIRQCAMSPNNPKGKGGLMRSLRSTVVEEETVNILQEIRGISPDHKNRLAAIEKLEIRRDLQVKALAQGNGKYVIVEYFQANEVQV</sequence>
<dbReference type="Gene3D" id="1.20.58.1540">
    <property type="entry name" value="Actin interacting protein 3, C-terminal domain"/>
    <property type="match status" value="1"/>
</dbReference>
<keyword evidence="6" id="KW-1185">Reference proteome</keyword>
<feature type="region of interest" description="Disordered" evidence="3">
    <location>
        <begin position="208"/>
        <end position="247"/>
    </location>
</feature>
<dbReference type="Proteomes" id="UP000275078">
    <property type="component" value="Unassembled WGS sequence"/>
</dbReference>
<feature type="region of interest" description="Disordered" evidence="3">
    <location>
        <begin position="121"/>
        <end position="151"/>
    </location>
</feature>
<proteinExistence type="predicted"/>
<dbReference type="InterPro" id="IPR022782">
    <property type="entry name" value="AIP3-like_C"/>
</dbReference>
<evidence type="ECO:0000256" key="3">
    <source>
        <dbReference type="SAM" id="MobiDB-lite"/>
    </source>
</evidence>
<dbReference type="InterPro" id="IPR056279">
    <property type="entry name" value="Aip3p_Bud6_N"/>
</dbReference>
<evidence type="ECO:0000313" key="5">
    <source>
        <dbReference type="EMBL" id="RPA81835.1"/>
    </source>
</evidence>
<dbReference type="InterPro" id="IPR005613">
    <property type="entry name" value="AIP3_C"/>
</dbReference>
<dbReference type="EMBL" id="ML119676">
    <property type="protein sequence ID" value="RPA81835.1"/>
    <property type="molecule type" value="Genomic_DNA"/>
</dbReference>
<dbReference type="PANTHER" id="PTHR22741:SF10">
    <property type="entry name" value="COILED-COIL DOMAIN-CONTAINING PROTEIN CG32809"/>
    <property type="match status" value="1"/>
</dbReference>
<organism evidence="5 6">
    <name type="scientific">Ascobolus immersus RN42</name>
    <dbReference type="NCBI Taxonomy" id="1160509"/>
    <lineage>
        <taxon>Eukaryota</taxon>
        <taxon>Fungi</taxon>
        <taxon>Dikarya</taxon>
        <taxon>Ascomycota</taxon>
        <taxon>Pezizomycotina</taxon>
        <taxon>Pezizomycetes</taxon>
        <taxon>Pezizales</taxon>
        <taxon>Ascobolaceae</taxon>
        <taxon>Ascobolus</taxon>
    </lineage>
</organism>
<dbReference type="PANTHER" id="PTHR22741">
    <property type="entry name" value="P140CAP/SNIP-RELATED"/>
    <property type="match status" value="1"/>
</dbReference>